<feature type="chain" id="PRO_5032410520" description="Argininosuccinate lyase" evidence="2">
    <location>
        <begin position="21"/>
        <end position="105"/>
    </location>
</feature>
<gene>
    <name evidence="3" type="ORF">GRI47_09270</name>
</gene>
<name>A0A844Y7I1_9SPHN</name>
<feature type="region of interest" description="Disordered" evidence="1">
    <location>
        <begin position="23"/>
        <end position="105"/>
    </location>
</feature>
<evidence type="ECO:0008006" key="5">
    <source>
        <dbReference type="Google" id="ProtNLM"/>
    </source>
</evidence>
<sequence length="105" mass="10673">MKTALFAKVFALLATGAVLASCESETAPPPAQDEGRAAKGEVLGGTISDDMLPLDTLRSQSPPQRAAAGGSGRSDAEEGDDAVEVETDAPTEPAEVTEAEIESAE</sequence>
<dbReference type="OrthoDB" id="7511418at2"/>
<proteinExistence type="predicted"/>
<dbReference type="Proteomes" id="UP000430272">
    <property type="component" value="Unassembled WGS sequence"/>
</dbReference>
<evidence type="ECO:0000313" key="4">
    <source>
        <dbReference type="Proteomes" id="UP000430272"/>
    </source>
</evidence>
<evidence type="ECO:0000256" key="1">
    <source>
        <dbReference type="SAM" id="MobiDB-lite"/>
    </source>
</evidence>
<feature type="compositionally biased region" description="Acidic residues" evidence="1">
    <location>
        <begin position="77"/>
        <end position="105"/>
    </location>
</feature>
<dbReference type="AlphaFoldDB" id="A0A844Y7I1"/>
<organism evidence="3 4">
    <name type="scientific">Qipengyuania pelagi</name>
    <dbReference type="NCBI Taxonomy" id="994320"/>
    <lineage>
        <taxon>Bacteria</taxon>
        <taxon>Pseudomonadati</taxon>
        <taxon>Pseudomonadota</taxon>
        <taxon>Alphaproteobacteria</taxon>
        <taxon>Sphingomonadales</taxon>
        <taxon>Erythrobacteraceae</taxon>
        <taxon>Qipengyuania</taxon>
    </lineage>
</organism>
<keyword evidence="4" id="KW-1185">Reference proteome</keyword>
<keyword evidence="2" id="KW-0732">Signal</keyword>
<dbReference type="RefSeq" id="WP_160660962.1">
    <property type="nucleotide sequence ID" value="NZ_BAABDV010000001.1"/>
</dbReference>
<accession>A0A844Y7I1</accession>
<comment type="caution">
    <text evidence="3">The sequence shown here is derived from an EMBL/GenBank/DDBJ whole genome shotgun (WGS) entry which is preliminary data.</text>
</comment>
<evidence type="ECO:0000313" key="3">
    <source>
        <dbReference type="EMBL" id="MXO54194.1"/>
    </source>
</evidence>
<dbReference type="EMBL" id="WTYD01000001">
    <property type="protein sequence ID" value="MXO54194.1"/>
    <property type="molecule type" value="Genomic_DNA"/>
</dbReference>
<reference evidence="3 4" key="1">
    <citation type="submission" date="2019-12" db="EMBL/GenBank/DDBJ databases">
        <title>Genomic-based taxomic classification of the family Erythrobacteraceae.</title>
        <authorList>
            <person name="Xu L."/>
        </authorList>
    </citation>
    <scope>NUCLEOTIDE SEQUENCE [LARGE SCALE GENOMIC DNA]</scope>
    <source>
        <strain evidence="3 4">JCM 17468</strain>
    </source>
</reference>
<protein>
    <recommendedName>
        <fullName evidence="5">Argininosuccinate lyase</fullName>
    </recommendedName>
</protein>
<evidence type="ECO:0000256" key="2">
    <source>
        <dbReference type="SAM" id="SignalP"/>
    </source>
</evidence>
<dbReference type="PROSITE" id="PS51257">
    <property type="entry name" value="PROKAR_LIPOPROTEIN"/>
    <property type="match status" value="1"/>
</dbReference>
<feature type="signal peptide" evidence="2">
    <location>
        <begin position="1"/>
        <end position="20"/>
    </location>
</feature>